<dbReference type="InterPro" id="IPR007624">
    <property type="entry name" value="RNA_pol_sigma70_r3"/>
</dbReference>
<dbReference type="SUPFAM" id="SSF88659">
    <property type="entry name" value="Sigma3 and sigma4 domains of RNA polymerase sigma factors"/>
    <property type="match status" value="2"/>
</dbReference>
<dbReference type="PANTHER" id="PTHR30603:SF60">
    <property type="entry name" value="RNA POLYMERASE SIGMA FACTOR RPOD"/>
    <property type="match status" value="1"/>
</dbReference>
<organism evidence="8">
    <name type="scientific">uncultured Rubrobacteraceae bacterium</name>
    <dbReference type="NCBI Taxonomy" id="349277"/>
    <lineage>
        <taxon>Bacteria</taxon>
        <taxon>Bacillati</taxon>
        <taxon>Actinomycetota</taxon>
        <taxon>Rubrobacteria</taxon>
        <taxon>Rubrobacterales</taxon>
        <taxon>Rubrobacteraceae</taxon>
        <taxon>environmental samples</taxon>
    </lineage>
</organism>
<dbReference type="InterPro" id="IPR036388">
    <property type="entry name" value="WH-like_DNA-bd_sf"/>
</dbReference>
<keyword evidence="4 5" id="KW-0804">Transcription</keyword>
<feature type="domain" description="RNA polymerase sigma-70" evidence="6">
    <location>
        <begin position="185"/>
        <end position="198"/>
    </location>
</feature>
<dbReference type="InterPro" id="IPR013324">
    <property type="entry name" value="RNA_pol_sigma_r3/r4-like"/>
</dbReference>
<dbReference type="AlphaFoldDB" id="A0A6J4PRI3"/>
<dbReference type="PRINTS" id="PR00046">
    <property type="entry name" value="SIGMA70FCT"/>
</dbReference>
<evidence type="ECO:0000259" key="7">
    <source>
        <dbReference type="PROSITE" id="PS00716"/>
    </source>
</evidence>
<dbReference type="Pfam" id="PF04539">
    <property type="entry name" value="Sigma70_r3"/>
    <property type="match status" value="1"/>
</dbReference>
<feature type="DNA-binding region" description="H-T-H motif" evidence="5">
    <location>
        <begin position="355"/>
        <end position="374"/>
    </location>
</feature>
<dbReference type="InterPro" id="IPR028630">
    <property type="entry name" value="Sigma70_RpoD"/>
</dbReference>
<keyword evidence="1 5" id="KW-0805">Transcription regulation</keyword>
<dbReference type="InterPro" id="IPR042189">
    <property type="entry name" value="RNA_pol_sigma_70_r1_1_sf"/>
</dbReference>
<dbReference type="Pfam" id="PF04545">
    <property type="entry name" value="Sigma70_r4"/>
    <property type="match status" value="1"/>
</dbReference>
<dbReference type="GO" id="GO:0003677">
    <property type="term" value="F:DNA binding"/>
    <property type="evidence" value="ECO:0007669"/>
    <property type="project" value="UniProtKB-UniRule"/>
</dbReference>
<dbReference type="InterPro" id="IPR007630">
    <property type="entry name" value="RNA_pol_sigma70_r4"/>
</dbReference>
<comment type="subcellular location">
    <subcellularLocation>
        <location evidence="5">Cytoplasm</location>
    </subcellularLocation>
</comment>
<evidence type="ECO:0000256" key="4">
    <source>
        <dbReference type="ARBA" id="ARBA00023163"/>
    </source>
</evidence>
<dbReference type="InterPro" id="IPR009042">
    <property type="entry name" value="RNA_pol_sigma70_r1_2"/>
</dbReference>
<comment type="similarity">
    <text evidence="5">Belongs to the sigma-70 factor family. RpoD/SigA subfamily.</text>
</comment>
<dbReference type="EMBL" id="CADCVD010000004">
    <property type="protein sequence ID" value="CAA9423347.1"/>
    <property type="molecule type" value="Genomic_DNA"/>
</dbReference>
<comment type="function">
    <text evidence="5">Sigma factors are initiation factors that promote the attachment of RNA polymerase to specific initiation sites and are then released. This sigma factor is the primary sigma factor during exponential growth.</text>
</comment>
<evidence type="ECO:0000259" key="6">
    <source>
        <dbReference type="PROSITE" id="PS00715"/>
    </source>
</evidence>
<dbReference type="PROSITE" id="PS00715">
    <property type="entry name" value="SIGMA70_1"/>
    <property type="match status" value="1"/>
</dbReference>
<dbReference type="GO" id="GO:0005737">
    <property type="term" value="C:cytoplasm"/>
    <property type="evidence" value="ECO:0007669"/>
    <property type="project" value="UniProtKB-SubCell"/>
</dbReference>
<feature type="region of interest" description="Sigma-70 factor domain-2" evidence="5">
    <location>
        <begin position="161"/>
        <end position="231"/>
    </location>
</feature>
<dbReference type="HAMAP" id="MF_00963">
    <property type="entry name" value="Sigma70_RpoD_SigA"/>
    <property type="match status" value="1"/>
</dbReference>
<dbReference type="FunFam" id="1.10.601.10:FF:000001">
    <property type="entry name" value="RNA polymerase sigma factor SigA"/>
    <property type="match status" value="1"/>
</dbReference>
<dbReference type="CDD" id="cd06171">
    <property type="entry name" value="Sigma70_r4"/>
    <property type="match status" value="1"/>
</dbReference>
<sequence>MSGFVDLWILSDILRLSKAWVSITDPEEKLQPQRDLRDIEEIQELFEAGQESGTLESSEVLDLLQEVDLSTDEIQQVYGLLKEHGVEVVDAEFLNDTLHHEEEDAQLVEEVLESDLRTRYTGDAVQMYLDEIGKTPLLTKAQEVYLAKRVERGDRKAKAHLTRANLRLVVSIAKKYASRGVSLLDLIQEGNIGLMRAVEKFDYRKGYKFSTYATWWIRQAVTRAIADKGRTIRVPVHMVEKINKYYRVQRAMAAELNRDPDDEEVAKMMEIETEEIARIKRVSRRSISLETPVGEDHSSELGDFIADEDSETPHDLAKSSLLKSRMQEALNGLPERERMVLEYRFGLTGGQPKTLEEVGERFDVTRERIRQIQLTALAKIKSSPHAASLRDLLD</sequence>
<dbReference type="PROSITE" id="PS00716">
    <property type="entry name" value="SIGMA70_2"/>
    <property type="match status" value="1"/>
</dbReference>
<evidence type="ECO:0000256" key="1">
    <source>
        <dbReference type="ARBA" id="ARBA00023015"/>
    </source>
</evidence>
<name>A0A6J4PRI3_9ACTN</name>
<protein>
    <recommendedName>
        <fullName evidence="5">RNA polymerase sigma factor SigA</fullName>
    </recommendedName>
</protein>
<feature type="region of interest" description="Sigma-70 factor domain-4" evidence="5">
    <location>
        <begin position="329"/>
        <end position="382"/>
    </location>
</feature>
<dbReference type="Pfam" id="PF04542">
    <property type="entry name" value="Sigma70_r2"/>
    <property type="match status" value="1"/>
</dbReference>
<evidence type="ECO:0000256" key="5">
    <source>
        <dbReference type="HAMAP-Rule" id="MF_00963"/>
    </source>
</evidence>
<gene>
    <name evidence="5" type="primary">sigA</name>
    <name evidence="8" type="ORF">AVDCRST_MAG37-93</name>
</gene>
<feature type="region of interest" description="Sigma-70 factor domain-3" evidence="5">
    <location>
        <begin position="240"/>
        <end position="316"/>
    </location>
</feature>
<evidence type="ECO:0000256" key="2">
    <source>
        <dbReference type="ARBA" id="ARBA00023082"/>
    </source>
</evidence>
<evidence type="ECO:0000313" key="8">
    <source>
        <dbReference type="EMBL" id="CAA9423347.1"/>
    </source>
</evidence>
<keyword evidence="2 5" id="KW-0731">Sigma factor</keyword>
<dbReference type="InterPro" id="IPR000943">
    <property type="entry name" value="RNA_pol_sigma70"/>
</dbReference>
<dbReference type="GO" id="GO:0016987">
    <property type="term" value="F:sigma factor activity"/>
    <property type="evidence" value="ECO:0007669"/>
    <property type="project" value="UniProtKB-UniRule"/>
</dbReference>
<dbReference type="NCBIfam" id="TIGR02937">
    <property type="entry name" value="sigma70-ECF"/>
    <property type="match status" value="1"/>
</dbReference>
<reference evidence="8" key="1">
    <citation type="submission" date="2020-02" db="EMBL/GenBank/DDBJ databases">
        <authorList>
            <person name="Meier V. D."/>
        </authorList>
    </citation>
    <scope>NUCLEOTIDE SEQUENCE</scope>
    <source>
        <strain evidence="8">AVDCRST_MAG37</strain>
    </source>
</reference>
<dbReference type="InterPro" id="IPR013325">
    <property type="entry name" value="RNA_pol_sigma_r2"/>
</dbReference>
<accession>A0A6J4PRI3</accession>
<dbReference type="SUPFAM" id="SSF88946">
    <property type="entry name" value="Sigma2 domain of RNA polymerase sigma factors"/>
    <property type="match status" value="1"/>
</dbReference>
<feature type="short sequence motif" description="Interaction with polymerase core subunit RpoC" evidence="5">
    <location>
        <begin position="185"/>
        <end position="188"/>
    </location>
</feature>
<dbReference type="Pfam" id="PF00140">
    <property type="entry name" value="Sigma70_r1_2"/>
    <property type="match status" value="1"/>
</dbReference>
<feature type="domain" description="RNA polymerase sigma-70" evidence="7">
    <location>
        <begin position="354"/>
        <end position="380"/>
    </location>
</feature>
<dbReference type="GO" id="GO:0006352">
    <property type="term" value="P:DNA-templated transcription initiation"/>
    <property type="evidence" value="ECO:0007669"/>
    <property type="project" value="UniProtKB-UniRule"/>
</dbReference>
<dbReference type="Gene3D" id="1.10.10.10">
    <property type="entry name" value="Winged helix-like DNA-binding domain superfamily/Winged helix DNA-binding domain"/>
    <property type="match status" value="2"/>
</dbReference>
<dbReference type="InterPro" id="IPR014284">
    <property type="entry name" value="RNA_pol_sigma-70_dom"/>
</dbReference>
<dbReference type="InterPro" id="IPR050239">
    <property type="entry name" value="Sigma-70_RNA_pol_init_factors"/>
</dbReference>
<comment type="subunit">
    <text evidence="5">Interacts transiently with the RNA polymerase catalytic core.</text>
</comment>
<dbReference type="InterPro" id="IPR007127">
    <property type="entry name" value="RNA_pol_sigma_70_r1_1"/>
</dbReference>
<evidence type="ECO:0000256" key="3">
    <source>
        <dbReference type="ARBA" id="ARBA00023125"/>
    </source>
</evidence>
<dbReference type="PANTHER" id="PTHR30603">
    <property type="entry name" value="RNA POLYMERASE SIGMA FACTOR RPO"/>
    <property type="match status" value="1"/>
</dbReference>
<proteinExistence type="inferred from homology"/>
<keyword evidence="3 5" id="KW-0238">DNA-binding</keyword>
<dbReference type="Pfam" id="PF03979">
    <property type="entry name" value="Sigma70_r1_1"/>
    <property type="match status" value="1"/>
</dbReference>
<dbReference type="Gene3D" id="1.10.220.120">
    <property type="entry name" value="Sigma-70 factor, region 1.1"/>
    <property type="match status" value="1"/>
</dbReference>
<dbReference type="InterPro" id="IPR007627">
    <property type="entry name" value="RNA_pol_sigma70_r2"/>
</dbReference>
<dbReference type="Gene3D" id="1.10.601.10">
    <property type="entry name" value="RNA Polymerase Primary Sigma Factor"/>
    <property type="match status" value="2"/>
</dbReference>
<keyword evidence="5" id="KW-0963">Cytoplasm</keyword>